<dbReference type="Proteomes" id="UP000219546">
    <property type="component" value="Unassembled WGS sequence"/>
</dbReference>
<gene>
    <name evidence="1" type="ORF">SAMN05877753_10610</name>
</gene>
<organism evidence="1 2">
    <name type="scientific">Bacillus oleivorans</name>
    <dbReference type="NCBI Taxonomy" id="1448271"/>
    <lineage>
        <taxon>Bacteria</taxon>
        <taxon>Bacillati</taxon>
        <taxon>Bacillota</taxon>
        <taxon>Bacilli</taxon>
        <taxon>Bacillales</taxon>
        <taxon>Bacillaceae</taxon>
        <taxon>Bacillus</taxon>
    </lineage>
</organism>
<keyword evidence="2" id="KW-1185">Reference proteome</keyword>
<sequence>MTIETQLEVIKKALEMGADVEIKFHSMDNYGKRSRENAQKTFVEFGSPLGLVPVEWRSERNAGFRTEKYGPVSVSTYYDLKGDEYGREPDDSTAV</sequence>
<name>A0A285CZ05_9BACI</name>
<dbReference type="RefSeq" id="WP_097159192.1">
    <property type="nucleotide sequence ID" value="NZ_JBEPMQ010000005.1"/>
</dbReference>
<evidence type="ECO:0000313" key="1">
    <source>
        <dbReference type="EMBL" id="SNX72276.1"/>
    </source>
</evidence>
<proteinExistence type="predicted"/>
<protein>
    <submittedName>
        <fullName evidence="1">Uncharacterized protein</fullName>
    </submittedName>
</protein>
<evidence type="ECO:0000313" key="2">
    <source>
        <dbReference type="Proteomes" id="UP000219546"/>
    </source>
</evidence>
<accession>A0A285CZ05</accession>
<reference evidence="1 2" key="1">
    <citation type="submission" date="2017-08" db="EMBL/GenBank/DDBJ databases">
        <authorList>
            <person name="de Groot N.N."/>
        </authorList>
    </citation>
    <scope>NUCLEOTIDE SEQUENCE [LARGE SCALE GENOMIC DNA]</scope>
    <source>
        <strain evidence="1 2">JC228</strain>
    </source>
</reference>
<dbReference type="AlphaFoldDB" id="A0A285CZ05"/>
<dbReference type="EMBL" id="OAOP01000006">
    <property type="protein sequence ID" value="SNX72276.1"/>
    <property type="molecule type" value="Genomic_DNA"/>
</dbReference>